<dbReference type="InterPro" id="IPR038740">
    <property type="entry name" value="BioF2-like_GNAT_dom"/>
</dbReference>
<gene>
    <name evidence="2" type="ORF">GA0061101_10143</name>
</gene>
<evidence type="ECO:0000259" key="1">
    <source>
        <dbReference type="Pfam" id="PF13480"/>
    </source>
</evidence>
<evidence type="ECO:0000313" key="2">
    <source>
        <dbReference type="EMBL" id="SCB07140.1"/>
    </source>
</evidence>
<dbReference type="Proteomes" id="UP000199205">
    <property type="component" value="Unassembled WGS sequence"/>
</dbReference>
<proteinExistence type="predicted"/>
<dbReference type="InterPro" id="IPR016181">
    <property type="entry name" value="Acyl_CoA_acyltransferase"/>
</dbReference>
<reference evidence="2 3" key="1">
    <citation type="submission" date="2016-08" db="EMBL/GenBank/DDBJ databases">
        <authorList>
            <person name="Seilhamer J.J."/>
        </authorList>
    </citation>
    <scope>NUCLEOTIDE SEQUENCE [LARGE SCALE GENOMIC DNA]</scope>
    <source>
        <strain evidence="2 3">P1-7</strain>
    </source>
</reference>
<feature type="domain" description="BioF2-like acetyltransferase" evidence="1">
    <location>
        <begin position="199"/>
        <end position="352"/>
    </location>
</feature>
<dbReference type="AlphaFoldDB" id="A0A1C3TV84"/>
<dbReference type="EMBL" id="FMAF01000001">
    <property type="protein sequence ID" value="SCB07140.1"/>
    <property type="molecule type" value="Genomic_DNA"/>
</dbReference>
<keyword evidence="2" id="KW-0808">Transferase</keyword>
<dbReference type="OrthoDB" id="8193702at2"/>
<dbReference type="SUPFAM" id="SSF55729">
    <property type="entry name" value="Acyl-CoA N-acyltransferases (Nat)"/>
    <property type="match status" value="1"/>
</dbReference>
<organism evidence="2 3">
    <name type="scientific">Rhizobium lusitanum</name>
    <dbReference type="NCBI Taxonomy" id="293958"/>
    <lineage>
        <taxon>Bacteria</taxon>
        <taxon>Pseudomonadati</taxon>
        <taxon>Pseudomonadota</taxon>
        <taxon>Alphaproteobacteria</taxon>
        <taxon>Hyphomicrobiales</taxon>
        <taxon>Rhizobiaceae</taxon>
        <taxon>Rhizobium/Agrobacterium group</taxon>
        <taxon>Rhizobium</taxon>
    </lineage>
</organism>
<dbReference type="RefSeq" id="WP_092572786.1">
    <property type="nucleotide sequence ID" value="NZ_FMAF01000001.1"/>
</dbReference>
<dbReference type="Gene3D" id="3.40.630.30">
    <property type="match status" value="1"/>
</dbReference>
<name>A0A1C3TV84_9HYPH</name>
<protein>
    <submittedName>
        <fullName evidence="2">Acetyltransferase involved in cellulose biosynthesis, CelD/BcsL family</fullName>
    </submittedName>
</protein>
<evidence type="ECO:0000313" key="3">
    <source>
        <dbReference type="Proteomes" id="UP000199205"/>
    </source>
</evidence>
<sequence length="419" mass="46442">MQTQERDIAVTAVALATGERSMPVTAQPAMGGGFRIDVFDSMAALEAEWRALERDDLASLHQSYDWCSAWVETFRHPLAIVRGSLGDHTAFILPLEIIRERGVRRAEFIGTRHSNINTGLFSAEFLQGAAEGLTSAQTTAVAEALRGKADIVILRNVPLDWRGRRSPLASLPAVENQNHAFQLPFLGSFEASLKQVNAKRRRKKFKHQSRLLDAKGGYDYVNAAPDQQDGLLDLFFEQKATRFREAGLPDVFAHAPTQAALRRLLRHGNDGVDATLQMHALRLKGEHEGHIAAVAALSRKGDHVVCQFASIDEALVAEASPGELLFWLMIERLHREGVALFDFGIGDQNYKRSWCPMETTQHDLFLPISGIGHVAALAERSITRAKAAIKSNRQLYTFIQRLRARRGAGPAVADENDRN</sequence>
<dbReference type="Pfam" id="PF13480">
    <property type="entry name" value="Acetyltransf_6"/>
    <property type="match status" value="1"/>
</dbReference>
<dbReference type="GO" id="GO:0016740">
    <property type="term" value="F:transferase activity"/>
    <property type="evidence" value="ECO:0007669"/>
    <property type="project" value="UniProtKB-KW"/>
</dbReference>
<accession>A0A1C3TV84</accession>